<reference evidence="1 2" key="1">
    <citation type="submission" date="2019-04" db="EMBL/GenBank/DDBJ databases">
        <title>Herbidospora sp. NEAU-GS14.nov., a novel actinomycete isolated from soil.</title>
        <authorList>
            <person name="Han L."/>
        </authorList>
    </citation>
    <scope>NUCLEOTIDE SEQUENCE [LARGE SCALE GENOMIC DNA]</scope>
    <source>
        <strain evidence="1 2">NEAU-GS14</strain>
    </source>
</reference>
<evidence type="ECO:0000313" key="2">
    <source>
        <dbReference type="Proteomes" id="UP000308705"/>
    </source>
</evidence>
<dbReference type="AlphaFoldDB" id="A0A4U3MAP1"/>
<accession>A0A4U3MAP1</accession>
<sequence>MKIKQRKTKHPAAYDLVTEDGDVWYCFQFAYEGLINRGDRKDVPTWYWDHRREIDLYDFWHLMRPDGKWEKSFTHLSKAKQYLAEKLGGQAK</sequence>
<dbReference type="Proteomes" id="UP000308705">
    <property type="component" value="Unassembled WGS sequence"/>
</dbReference>
<proteinExistence type="predicted"/>
<keyword evidence="2" id="KW-1185">Reference proteome</keyword>
<gene>
    <name evidence="1" type="ORF">FDA94_28875</name>
</gene>
<dbReference type="RefSeq" id="WP_137250230.1">
    <property type="nucleotide sequence ID" value="NZ_SZQA01000033.1"/>
</dbReference>
<name>A0A4U3MAP1_9ACTN</name>
<organism evidence="1 2">
    <name type="scientific">Herbidospora galbida</name>
    <dbReference type="NCBI Taxonomy" id="2575442"/>
    <lineage>
        <taxon>Bacteria</taxon>
        <taxon>Bacillati</taxon>
        <taxon>Actinomycetota</taxon>
        <taxon>Actinomycetes</taxon>
        <taxon>Streptosporangiales</taxon>
        <taxon>Streptosporangiaceae</taxon>
        <taxon>Herbidospora</taxon>
    </lineage>
</organism>
<evidence type="ECO:0000313" key="1">
    <source>
        <dbReference type="EMBL" id="TKK84646.1"/>
    </source>
</evidence>
<protein>
    <submittedName>
        <fullName evidence="1">Uncharacterized protein</fullName>
    </submittedName>
</protein>
<dbReference type="EMBL" id="SZQA01000033">
    <property type="protein sequence ID" value="TKK84646.1"/>
    <property type="molecule type" value="Genomic_DNA"/>
</dbReference>
<comment type="caution">
    <text evidence="1">The sequence shown here is derived from an EMBL/GenBank/DDBJ whole genome shotgun (WGS) entry which is preliminary data.</text>
</comment>